<reference evidence="2 3" key="1">
    <citation type="journal article" date="2015" name="Appl. Environ. Microbiol.">
        <title>The Enterobacterium Trabulsiella odontotermitis Presents Novel Adaptations Related to Its Association with Fungus-Growing Termites.</title>
        <authorList>
            <person name="Sapountzis P."/>
            <person name="Gruntjes T."/>
            <person name="Otani S."/>
            <person name="Estevez J."/>
            <person name="da Costa R.R."/>
            <person name="Plunkett G.3rd."/>
            <person name="Perna N.T."/>
            <person name="Poulsen M."/>
        </authorList>
    </citation>
    <scope>NUCLEOTIDE SEQUENCE [LARGE SCALE GENOMIC DNA]</scope>
    <source>
        <strain evidence="2 3">12</strain>
    </source>
</reference>
<protein>
    <submittedName>
        <fullName evidence="2">Uncharacterized protein</fullName>
    </submittedName>
</protein>
<keyword evidence="1" id="KW-0812">Transmembrane</keyword>
<name>A0A0L0GV21_9ENTR</name>
<keyword evidence="3" id="KW-1185">Reference proteome</keyword>
<proteinExistence type="predicted"/>
<feature type="transmembrane region" description="Helical" evidence="1">
    <location>
        <begin position="53"/>
        <end position="79"/>
    </location>
</feature>
<evidence type="ECO:0000256" key="1">
    <source>
        <dbReference type="SAM" id="Phobius"/>
    </source>
</evidence>
<dbReference type="AlphaFoldDB" id="A0A0L0GV21"/>
<evidence type="ECO:0000313" key="3">
    <source>
        <dbReference type="Proteomes" id="UP000037393"/>
    </source>
</evidence>
<keyword evidence="1" id="KW-0472">Membrane</keyword>
<organism evidence="2 3">
    <name type="scientific">Trabulsiella odontotermitis</name>
    <dbReference type="NCBI Taxonomy" id="379893"/>
    <lineage>
        <taxon>Bacteria</taxon>
        <taxon>Pseudomonadati</taxon>
        <taxon>Pseudomonadota</taxon>
        <taxon>Gammaproteobacteria</taxon>
        <taxon>Enterobacterales</taxon>
        <taxon>Enterobacteriaceae</taxon>
        <taxon>Trabulsiella</taxon>
    </lineage>
</organism>
<dbReference type="Proteomes" id="UP000037393">
    <property type="component" value="Unassembled WGS sequence"/>
</dbReference>
<accession>A0A0L0GV21</accession>
<comment type="caution">
    <text evidence="2">The sequence shown here is derived from an EMBL/GenBank/DDBJ whole genome shotgun (WGS) entry which is preliminary data.</text>
</comment>
<keyword evidence="1" id="KW-1133">Transmembrane helix</keyword>
<gene>
    <name evidence="2" type="ORF">GM31_22840</name>
</gene>
<evidence type="ECO:0000313" key="2">
    <source>
        <dbReference type="EMBL" id="KNC92586.1"/>
    </source>
</evidence>
<dbReference type="EMBL" id="JNGI01000081">
    <property type="protein sequence ID" value="KNC92586.1"/>
    <property type="molecule type" value="Genomic_DNA"/>
</dbReference>
<sequence>MSGDTYLFVFSVNHQTGCSHPVLIIDQYYRKPGVCGQTGNASGMSIPRTGITVIAVIIIRVIPAIGVLLWTGILCFVYFPESGI</sequence>